<reference evidence="1 2" key="1">
    <citation type="journal article" date="2019" name="Commun. Biol.">
        <title>The bagworm genome reveals a unique fibroin gene that provides high tensile strength.</title>
        <authorList>
            <person name="Kono N."/>
            <person name="Nakamura H."/>
            <person name="Ohtoshi R."/>
            <person name="Tomita M."/>
            <person name="Numata K."/>
            <person name="Arakawa K."/>
        </authorList>
    </citation>
    <scope>NUCLEOTIDE SEQUENCE [LARGE SCALE GENOMIC DNA]</scope>
</reference>
<dbReference type="AlphaFoldDB" id="A0A4C1ZSH6"/>
<proteinExistence type="predicted"/>
<dbReference type="EMBL" id="BGZK01002219">
    <property type="protein sequence ID" value="GBP91881.1"/>
    <property type="molecule type" value="Genomic_DNA"/>
</dbReference>
<protein>
    <submittedName>
        <fullName evidence="1">Uncharacterized protein</fullName>
    </submittedName>
</protein>
<keyword evidence="2" id="KW-1185">Reference proteome</keyword>
<accession>A0A4C1ZSH6</accession>
<sequence length="99" mass="11045">MQAATEISTRLETRTEAKGCINKSHLRERCVERVVSENSGDPFFLPSSHASVHQPTLASIRYPIPTHKAGNGLVTPLGLLVFMDDGDYQLWWLTCMFAP</sequence>
<comment type="caution">
    <text evidence="1">The sequence shown here is derived from an EMBL/GenBank/DDBJ whole genome shotgun (WGS) entry which is preliminary data.</text>
</comment>
<dbReference type="Proteomes" id="UP000299102">
    <property type="component" value="Unassembled WGS sequence"/>
</dbReference>
<evidence type="ECO:0000313" key="1">
    <source>
        <dbReference type="EMBL" id="GBP91881.1"/>
    </source>
</evidence>
<name>A0A4C1ZSH6_EUMVA</name>
<evidence type="ECO:0000313" key="2">
    <source>
        <dbReference type="Proteomes" id="UP000299102"/>
    </source>
</evidence>
<organism evidence="1 2">
    <name type="scientific">Eumeta variegata</name>
    <name type="common">Bagworm moth</name>
    <name type="synonym">Eumeta japonica</name>
    <dbReference type="NCBI Taxonomy" id="151549"/>
    <lineage>
        <taxon>Eukaryota</taxon>
        <taxon>Metazoa</taxon>
        <taxon>Ecdysozoa</taxon>
        <taxon>Arthropoda</taxon>
        <taxon>Hexapoda</taxon>
        <taxon>Insecta</taxon>
        <taxon>Pterygota</taxon>
        <taxon>Neoptera</taxon>
        <taxon>Endopterygota</taxon>
        <taxon>Lepidoptera</taxon>
        <taxon>Glossata</taxon>
        <taxon>Ditrysia</taxon>
        <taxon>Tineoidea</taxon>
        <taxon>Psychidae</taxon>
        <taxon>Oiketicinae</taxon>
        <taxon>Eumeta</taxon>
    </lineage>
</organism>
<gene>
    <name evidence="1" type="ORF">EVAR_64487_1</name>
</gene>